<reference evidence="1 2" key="1">
    <citation type="journal article" date="2020" name="ISME J.">
        <title>Uncovering the hidden diversity of litter-decomposition mechanisms in mushroom-forming fungi.</title>
        <authorList>
            <person name="Floudas D."/>
            <person name="Bentzer J."/>
            <person name="Ahren D."/>
            <person name="Johansson T."/>
            <person name="Persson P."/>
            <person name="Tunlid A."/>
        </authorList>
    </citation>
    <scope>NUCLEOTIDE SEQUENCE [LARGE SCALE GENOMIC DNA]</scope>
    <source>
        <strain evidence="1 2">CBS 291.85</strain>
    </source>
</reference>
<proteinExistence type="predicted"/>
<dbReference type="OrthoDB" id="542013at2759"/>
<evidence type="ECO:0000313" key="1">
    <source>
        <dbReference type="EMBL" id="KAF5364963.1"/>
    </source>
</evidence>
<name>A0A8H5GHA4_9AGAR</name>
<dbReference type="AlphaFoldDB" id="A0A8H5GHA4"/>
<sequence>MLAIAFTTEGGRQLVFSAVLDEEENKLRASKAFIIKSKLHEPSDWVLSEDGKRAGEKIWNDTINPGRSK</sequence>
<gene>
    <name evidence="1" type="ORF">D9758_008151</name>
</gene>
<organism evidence="1 2">
    <name type="scientific">Tetrapyrgos nigripes</name>
    <dbReference type="NCBI Taxonomy" id="182062"/>
    <lineage>
        <taxon>Eukaryota</taxon>
        <taxon>Fungi</taxon>
        <taxon>Dikarya</taxon>
        <taxon>Basidiomycota</taxon>
        <taxon>Agaricomycotina</taxon>
        <taxon>Agaricomycetes</taxon>
        <taxon>Agaricomycetidae</taxon>
        <taxon>Agaricales</taxon>
        <taxon>Marasmiineae</taxon>
        <taxon>Marasmiaceae</taxon>
        <taxon>Tetrapyrgos</taxon>
    </lineage>
</organism>
<accession>A0A8H5GHA4</accession>
<keyword evidence="2" id="KW-1185">Reference proteome</keyword>
<protein>
    <submittedName>
        <fullName evidence="1">Uncharacterized protein</fullName>
    </submittedName>
</protein>
<dbReference type="EMBL" id="JAACJM010000030">
    <property type="protein sequence ID" value="KAF5364963.1"/>
    <property type="molecule type" value="Genomic_DNA"/>
</dbReference>
<dbReference type="Proteomes" id="UP000559256">
    <property type="component" value="Unassembled WGS sequence"/>
</dbReference>
<evidence type="ECO:0000313" key="2">
    <source>
        <dbReference type="Proteomes" id="UP000559256"/>
    </source>
</evidence>
<comment type="caution">
    <text evidence="1">The sequence shown here is derived from an EMBL/GenBank/DDBJ whole genome shotgun (WGS) entry which is preliminary data.</text>
</comment>